<dbReference type="RefSeq" id="WP_388242158.1">
    <property type="nucleotide sequence ID" value="NZ_JBHVZQ010000097.1"/>
</dbReference>
<organism evidence="1 2">
    <name type="scientific">Streptomyces marokkonensis</name>
    <dbReference type="NCBI Taxonomy" id="324855"/>
    <lineage>
        <taxon>Bacteria</taxon>
        <taxon>Bacillati</taxon>
        <taxon>Actinomycetota</taxon>
        <taxon>Actinomycetes</taxon>
        <taxon>Kitasatosporales</taxon>
        <taxon>Streptomycetaceae</taxon>
        <taxon>Streptomyces</taxon>
    </lineage>
</organism>
<evidence type="ECO:0000313" key="1">
    <source>
        <dbReference type="EMBL" id="MFF1279111.1"/>
    </source>
</evidence>
<accession>A0ABW6QJ18</accession>
<gene>
    <name evidence="1" type="ORF">ACFVZC_38075</name>
</gene>
<evidence type="ECO:0000313" key="2">
    <source>
        <dbReference type="Proteomes" id="UP001601627"/>
    </source>
</evidence>
<keyword evidence="2" id="KW-1185">Reference proteome</keyword>
<name>A0ABW6QJ18_9ACTN</name>
<dbReference type="EMBL" id="JBHVZQ010000097">
    <property type="protein sequence ID" value="MFF1279111.1"/>
    <property type="molecule type" value="Genomic_DNA"/>
</dbReference>
<protein>
    <submittedName>
        <fullName evidence="1">Uncharacterized protein</fullName>
    </submittedName>
</protein>
<proteinExistence type="predicted"/>
<dbReference type="Proteomes" id="UP001601627">
    <property type="component" value="Unassembled WGS sequence"/>
</dbReference>
<comment type="caution">
    <text evidence="1">The sequence shown here is derived from an EMBL/GenBank/DDBJ whole genome shotgun (WGS) entry which is preliminary data.</text>
</comment>
<reference evidence="1 2" key="1">
    <citation type="submission" date="2024-09" db="EMBL/GenBank/DDBJ databases">
        <title>The Natural Products Discovery Center: Release of the First 8490 Sequenced Strains for Exploring Actinobacteria Biosynthetic Diversity.</title>
        <authorList>
            <person name="Kalkreuter E."/>
            <person name="Kautsar S.A."/>
            <person name="Yang D."/>
            <person name="Bader C.D."/>
            <person name="Teijaro C.N."/>
            <person name="Fluegel L."/>
            <person name="Davis C.M."/>
            <person name="Simpson J.R."/>
            <person name="Lauterbach L."/>
            <person name="Steele A.D."/>
            <person name="Gui C."/>
            <person name="Meng S."/>
            <person name="Li G."/>
            <person name="Viehrig K."/>
            <person name="Ye F."/>
            <person name="Su P."/>
            <person name="Kiefer A.F."/>
            <person name="Nichols A."/>
            <person name="Cepeda A.J."/>
            <person name="Yan W."/>
            <person name="Fan B."/>
            <person name="Jiang Y."/>
            <person name="Adhikari A."/>
            <person name="Zheng C.-J."/>
            <person name="Schuster L."/>
            <person name="Cowan T.M."/>
            <person name="Smanski M.J."/>
            <person name="Chevrette M.G."/>
            <person name="De Carvalho L.P.S."/>
            <person name="Shen B."/>
        </authorList>
    </citation>
    <scope>NUCLEOTIDE SEQUENCE [LARGE SCALE GENOMIC DNA]</scope>
    <source>
        <strain evidence="1 2">NPDC058328</strain>
    </source>
</reference>
<sequence length="313" mass="34386">MESYDLTIRHVGPDGAPAAGFGSTLHDHDTGPGGTGRHYFSRDSTGTDDGVRTIRLPRAARYLCDTTLSDDPEMSDSGTLYKFIGPALDLSRDTEVTVDARTTEPVRVTMDDVPQQYADLLTKLEHDNETLIWSWLSTNSFDRRVRTAHVGPPVQGGKQRQTVDSTFQPRSEDAAPYRLSQVTERSTALTGFALHTTARDYAEPSLQRGRQTHRGLMLTARNYAYAEESELSGGPQRMDELPGVGEFFVLARTGTKWFLHSSSSTTPEDRWVDNFSTGYKAYAPGSAHTIRIGHPVFGPALPAGTGIFRNGTS</sequence>